<gene>
    <name evidence="1" type="ORF">GF1_16480</name>
</gene>
<dbReference type="Proteomes" id="UP001063350">
    <property type="component" value="Chromosome"/>
</dbReference>
<accession>A0A915U2F7</accession>
<sequence length="239" mass="28420">MDQAERLKYFNLETPPPFAKTILKEWPEEKFREFEPYIIEEQRHGSASVNVFRVVGTRHPDYAGKTWLDLLMNGRRMMVNLPLFQDNPGYYLETGTKEPYMHYQSIDGGDVYIGAEGNHRTCIARFFFFTQGMTTLHGITLDDYRIDWAFKEVCDELMFEVKKLRLPFHLTVTRKLIDRQDAADWRLDRFALTARVFDARRQETFELDREGLCRFIDEVKKPWWKKISFTRKSAPVRIA</sequence>
<name>A0A915U2F7_9BACT</name>
<dbReference type="RefSeq" id="WP_267926029.1">
    <property type="nucleotide sequence ID" value="NZ_AP024233.1"/>
</dbReference>
<dbReference type="EMBL" id="AP024233">
    <property type="protein sequence ID" value="BCO09272.1"/>
    <property type="molecule type" value="Genomic_DNA"/>
</dbReference>
<protein>
    <submittedName>
        <fullName evidence="1">Uncharacterized protein</fullName>
    </submittedName>
</protein>
<dbReference type="AlphaFoldDB" id="A0A915U2F7"/>
<proteinExistence type="predicted"/>
<reference evidence="1" key="1">
    <citation type="submission" date="2020-12" db="EMBL/GenBank/DDBJ databases">
        <title>Desulfobium dissulfuricans gen. nov., sp. nov., a novel mesophilic, sulfate-reducing bacterium isolated from a deep-sea hydrothermal vent.</title>
        <authorList>
            <person name="Hashimoto Y."/>
            <person name="Tame A."/>
            <person name="Sawayama S."/>
            <person name="Miyazaki J."/>
            <person name="Takai K."/>
            <person name="Nakagawa S."/>
        </authorList>
    </citation>
    <scope>NUCLEOTIDE SEQUENCE</scope>
    <source>
        <strain evidence="1">GF1</strain>
    </source>
</reference>
<organism evidence="1 2">
    <name type="scientific">Desulfolithobacter dissulfuricans</name>
    <dbReference type="NCBI Taxonomy" id="2795293"/>
    <lineage>
        <taxon>Bacteria</taxon>
        <taxon>Pseudomonadati</taxon>
        <taxon>Thermodesulfobacteriota</taxon>
        <taxon>Desulfobulbia</taxon>
        <taxon>Desulfobulbales</taxon>
        <taxon>Desulfobulbaceae</taxon>
        <taxon>Desulfolithobacter</taxon>
    </lineage>
</organism>
<dbReference type="KEGG" id="ddu:GF1_16480"/>
<evidence type="ECO:0000313" key="1">
    <source>
        <dbReference type="EMBL" id="BCO09272.1"/>
    </source>
</evidence>
<evidence type="ECO:0000313" key="2">
    <source>
        <dbReference type="Proteomes" id="UP001063350"/>
    </source>
</evidence>
<keyword evidence="2" id="KW-1185">Reference proteome</keyword>